<evidence type="ECO:0000313" key="4">
    <source>
        <dbReference type="EMBL" id="KAF7349923.1"/>
    </source>
</evidence>
<feature type="transmembrane region" description="Helical" evidence="2">
    <location>
        <begin position="58"/>
        <end position="82"/>
    </location>
</feature>
<name>A0A8H6XX96_9AGAR</name>
<feature type="transmembrane region" description="Helical" evidence="2">
    <location>
        <begin position="130"/>
        <end position="154"/>
    </location>
</feature>
<evidence type="ECO:0000256" key="2">
    <source>
        <dbReference type="SAM" id="Phobius"/>
    </source>
</evidence>
<feature type="transmembrane region" description="Helical" evidence="2">
    <location>
        <begin position="94"/>
        <end position="118"/>
    </location>
</feature>
<accession>A0A8H6XX96</accession>
<keyword evidence="2" id="KW-0812">Transmembrane</keyword>
<organism evidence="4 5">
    <name type="scientific">Mycena venus</name>
    <dbReference type="NCBI Taxonomy" id="2733690"/>
    <lineage>
        <taxon>Eukaryota</taxon>
        <taxon>Fungi</taxon>
        <taxon>Dikarya</taxon>
        <taxon>Basidiomycota</taxon>
        <taxon>Agaricomycotina</taxon>
        <taxon>Agaricomycetes</taxon>
        <taxon>Agaricomycetidae</taxon>
        <taxon>Agaricales</taxon>
        <taxon>Marasmiineae</taxon>
        <taxon>Mycenaceae</taxon>
        <taxon>Mycena</taxon>
    </lineage>
</organism>
<proteinExistence type="predicted"/>
<dbReference type="Pfam" id="PF20152">
    <property type="entry name" value="DUF6534"/>
    <property type="match status" value="1"/>
</dbReference>
<evidence type="ECO:0000256" key="1">
    <source>
        <dbReference type="SAM" id="MobiDB-lite"/>
    </source>
</evidence>
<evidence type="ECO:0000259" key="3">
    <source>
        <dbReference type="Pfam" id="PF20152"/>
    </source>
</evidence>
<gene>
    <name evidence="4" type="ORF">MVEN_01293000</name>
</gene>
<feature type="compositionally biased region" description="Basic and acidic residues" evidence="1">
    <location>
        <begin position="312"/>
        <end position="329"/>
    </location>
</feature>
<protein>
    <recommendedName>
        <fullName evidence="3">DUF6534 domain-containing protein</fullName>
    </recommendedName>
</protein>
<dbReference type="PANTHER" id="PTHR40465:SF1">
    <property type="entry name" value="DUF6534 DOMAIN-CONTAINING PROTEIN"/>
    <property type="match status" value="1"/>
</dbReference>
<reference evidence="4" key="1">
    <citation type="submission" date="2020-05" db="EMBL/GenBank/DDBJ databases">
        <title>Mycena genomes resolve the evolution of fungal bioluminescence.</title>
        <authorList>
            <person name="Tsai I.J."/>
        </authorList>
    </citation>
    <scope>NUCLEOTIDE SEQUENCE</scope>
    <source>
        <strain evidence="4">CCC161011</strain>
    </source>
</reference>
<feature type="region of interest" description="Disordered" evidence="1">
    <location>
        <begin position="272"/>
        <end position="291"/>
    </location>
</feature>
<evidence type="ECO:0000313" key="5">
    <source>
        <dbReference type="Proteomes" id="UP000620124"/>
    </source>
</evidence>
<sequence>MATAPSATQIAVLVAVVKQLFATSFIGFAIATTLYGISVLQAYLYYRNYPNDHPALKVTVALLWVLDTLCTIFVAHSLYNYFVLNFGKIPTVDLIIPWSFTTEKFLVTLITFVAQAFYTRTIWKVSGSIIISASVGMLAVATFALGIVTTVYLYRTPLASFVSSRPAKIISGIGAGGWVAGQTFGTDKVLDTLIPYAVSRGVLTAATQFLFLTLNLAVPHPTYWLPFHQAVGKLYVNSVFATLNVRSTFQGVENKQATLSFADVPTGTVMTQTGTGTGTGTGSNTKSAPSDKHLRPLVFSTVSQSGGSVELSETRSRGALAEKEAGNDV</sequence>
<dbReference type="Proteomes" id="UP000620124">
    <property type="component" value="Unassembled WGS sequence"/>
</dbReference>
<comment type="caution">
    <text evidence="4">The sequence shown here is derived from an EMBL/GenBank/DDBJ whole genome shotgun (WGS) entry which is preliminary data.</text>
</comment>
<dbReference type="InterPro" id="IPR045339">
    <property type="entry name" value="DUF6534"/>
</dbReference>
<dbReference type="EMBL" id="JACAZI010000010">
    <property type="protein sequence ID" value="KAF7349923.1"/>
    <property type="molecule type" value="Genomic_DNA"/>
</dbReference>
<dbReference type="AlphaFoldDB" id="A0A8H6XX96"/>
<keyword evidence="2" id="KW-1133">Transmembrane helix</keyword>
<feature type="region of interest" description="Disordered" evidence="1">
    <location>
        <begin position="303"/>
        <end position="329"/>
    </location>
</feature>
<feature type="transmembrane region" description="Helical" evidence="2">
    <location>
        <begin position="20"/>
        <end position="46"/>
    </location>
</feature>
<dbReference type="PANTHER" id="PTHR40465">
    <property type="entry name" value="CHROMOSOME 1, WHOLE GENOME SHOTGUN SEQUENCE"/>
    <property type="match status" value="1"/>
</dbReference>
<keyword evidence="2" id="KW-0472">Membrane</keyword>
<feature type="domain" description="DUF6534" evidence="3">
    <location>
        <begin position="185"/>
        <end position="247"/>
    </location>
</feature>
<keyword evidence="5" id="KW-1185">Reference proteome</keyword>
<dbReference type="OrthoDB" id="3270417at2759"/>